<dbReference type="Pfam" id="PF07690">
    <property type="entry name" value="MFS_1"/>
    <property type="match status" value="1"/>
</dbReference>
<feature type="transmembrane region" description="Helical" evidence="7">
    <location>
        <begin position="343"/>
        <end position="362"/>
    </location>
</feature>
<proteinExistence type="predicted"/>
<feature type="transmembrane region" description="Helical" evidence="7">
    <location>
        <begin position="137"/>
        <end position="156"/>
    </location>
</feature>
<gene>
    <name evidence="8" type="ORF">AFUB_092370</name>
</gene>
<feature type="transmembrane region" description="Helical" evidence="7">
    <location>
        <begin position="369"/>
        <end position="388"/>
    </location>
</feature>
<reference evidence="8 9" key="1">
    <citation type="journal article" date="2008" name="PLoS Genet.">
        <title>Genomic islands in the pathogenic filamentous fungus Aspergillus fumigatus.</title>
        <authorList>
            <person name="Fedorova N.D."/>
            <person name="Khaldi N."/>
            <person name="Joardar V.S."/>
            <person name="Maiti R."/>
            <person name="Amedeo P."/>
            <person name="Anderson M.J."/>
            <person name="Crabtree J."/>
            <person name="Silva J.C."/>
            <person name="Badger J.H."/>
            <person name="Albarraq A."/>
            <person name="Angiuoli S."/>
            <person name="Bussey H."/>
            <person name="Bowyer P."/>
            <person name="Cotty P.J."/>
            <person name="Dyer P.S."/>
            <person name="Egan A."/>
            <person name="Galens K."/>
            <person name="Fraser-Liggett C.M."/>
            <person name="Haas B.J."/>
            <person name="Inman J.M."/>
            <person name="Kent R."/>
            <person name="Lemieux S."/>
            <person name="Malavazi I."/>
            <person name="Orvis J."/>
            <person name="Roemer T."/>
            <person name="Ronning C.M."/>
            <person name="Sundaram J.P."/>
            <person name="Sutton G."/>
            <person name="Turner G."/>
            <person name="Venter J.C."/>
            <person name="White O.R."/>
            <person name="Whitty B.R."/>
            <person name="Youngman P."/>
            <person name="Wolfe K.H."/>
            <person name="Goldman G.H."/>
            <person name="Wortman J.R."/>
            <person name="Jiang B."/>
            <person name="Denning D.W."/>
            <person name="Nierman W.C."/>
        </authorList>
    </citation>
    <scope>NUCLEOTIDE SEQUENCE [LARGE SCALE GENOMIC DNA]</scope>
    <source>
        <strain evidence="9">CBS 144.89 / FGSC A1163 / CEA10</strain>
    </source>
</reference>
<keyword evidence="5 7" id="KW-0472">Membrane</keyword>
<organism evidence="8 9">
    <name type="scientific">Aspergillus fumigatus (strain CBS 144.89 / FGSC A1163 / CEA10)</name>
    <name type="common">Neosartorya fumigata</name>
    <dbReference type="NCBI Taxonomy" id="451804"/>
    <lineage>
        <taxon>Eukaryota</taxon>
        <taxon>Fungi</taxon>
        <taxon>Dikarya</taxon>
        <taxon>Ascomycota</taxon>
        <taxon>Pezizomycotina</taxon>
        <taxon>Eurotiomycetes</taxon>
        <taxon>Eurotiomycetidae</taxon>
        <taxon>Eurotiales</taxon>
        <taxon>Aspergillaceae</taxon>
        <taxon>Aspergillus</taxon>
        <taxon>Aspergillus subgen. Fumigati</taxon>
    </lineage>
</organism>
<keyword evidence="9" id="KW-1185">Reference proteome</keyword>
<evidence type="ECO:0000256" key="6">
    <source>
        <dbReference type="SAM" id="MobiDB-lite"/>
    </source>
</evidence>
<feature type="transmembrane region" description="Helical" evidence="7">
    <location>
        <begin position="198"/>
        <end position="216"/>
    </location>
</feature>
<dbReference type="InterPro" id="IPR036259">
    <property type="entry name" value="MFS_trans_sf"/>
</dbReference>
<feature type="transmembrane region" description="Helical" evidence="7">
    <location>
        <begin position="460"/>
        <end position="481"/>
    </location>
</feature>
<feature type="region of interest" description="Disordered" evidence="6">
    <location>
        <begin position="1"/>
        <end position="31"/>
    </location>
</feature>
<dbReference type="Proteomes" id="UP000001699">
    <property type="component" value="Unassembled WGS sequence"/>
</dbReference>
<accession>B0YBD0</accession>
<evidence type="ECO:0000313" key="9">
    <source>
        <dbReference type="Proteomes" id="UP000001699"/>
    </source>
</evidence>
<dbReference type="GO" id="GO:0016020">
    <property type="term" value="C:membrane"/>
    <property type="evidence" value="ECO:0007669"/>
    <property type="project" value="UniProtKB-SubCell"/>
</dbReference>
<dbReference type="HOGENOM" id="CLU_001265_0_5_1"/>
<dbReference type="EMBL" id="DS499601">
    <property type="protein sequence ID" value="EDP48520.1"/>
    <property type="molecule type" value="Genomic_DNA"/>
</dbReference>
<feature type="transmembrane region" description="Helical" evidence="7">
    <location>
        <begin position="111"/>
        <end position="130"/>
    </location>
</feature>
<protein>
    <submittedName>
        <fullName evidence="8">Allantoate permease of the major facilitator superfamily</fullName>
    </submittedName>
</protein>
<dbReference type="GO" id="GO:0022857">
    <property type="term" value="F:transmembrane transporter activity"/>
    <property type="evidence" value="ECO:0007669"/>
    <property type="project" value="InterPro"/>
</dbReference>
<dbReference type="AlphaFoldDB" id="B0YBD0"/>
<dbReference type="PANTHER" id="PTHR43791:SF103">
    <property type="entry name" value="MAJOR FACILITATOR SUPERFAMILY (MFS) PROFILE DOMAIN-CONTAINING PROTEIN-RELATED"/>
    <property type="match status" value="1"/>
</dbReference>
<name>B0YBD0_ASPFC</name>
<dbReference type="SUPFAM" id="SSF103473">
    <property type="entry name" value="MFS general substrate transporter"/>
    <property type="match status" value="1"/>
</dbReference>
<dbReference type="PANTHER" id="PTHR43791">
    <property type="entry name" value="PERMEASE-RELATED"/>
    <property type="match status" value="1"/>
</dbReference>
<keyword evidence="4 7" id="KW-1133">Transmembrane helix</keyword>
<feature type="transmembrane region" description="Helical" evidence="7">
    <location>
        <begin position="427"/>
        <end position="448"/>
    </location>
</feature>
<sequence>MATISAAPKSPGHEPNPYVKETPRVTTRSPNVVDKKDIDDTTLFYNTHKDQVRPLTPEVEQKLVRKNFWCLLLQTWWISFLIHLDKSTLSSASTMGVFRDVAMSKNEYNRLFILFYLGYMIALWPGGWLAQRIGHKHFITGSLLLWALLIGVHPAVTTGKQMMAVRFLLGMTESQIVPSTTMLHQAFFPPRKSPWVQLLWWAFGSVANVLLTMISYQLIQDDNHGTLAGSLASWKWLHIVCCILTFCVCVPLMIFLPNTPLDAKWLSPEEKVHTIEIIRNTHAGVKNSTFKWAQVREMVTDPKSWLFIFHMFFNELPNNTSQQLPLIIVGFGFTPAESALFNIIKPLWGLVLILVSAAMLYGTRLGTGYTCALSYIPCLIGGIIELAAPWSNKVALVVGTQISTFKPSYLLGLSWAGTTTTGYTKRLTLMSSCVVAASVANMISPEFWKSKYQPRYRLPWAFMTAFWAISPTMCIIIRLYLQYENRRRQRLLEQQESDSDREDILDTDGRIVKIDGHDFDATDRTNLKFRYPL</sequence>
<feature type="transmembrane region" description="Helical" evidence="7">
    <location>
        <begin position="236"/>
        <end position="256"/>
    </location>
</feature>
<evidence type="ECO:0000256" key="2">
    <source>
        <dbReference type="ARBA" id="ARBA00022448"/>
    </source>
</evidence>
<dbReference type="Gene3D" id="1.20.1250.20">
    <property type="entry name" value="MFS general substrate transporter like domains"/>
    <property type="match status" value="1"/>
</dbReference>
<evidence type="ECO:0000256" key="1">
    <source>
        <dbReference type="ARBA" id="ARBA00004141"/>
    </source>
</evidence>
<dbReference type="PhylomeDB" id="B0YBD0"/>
<keyword evidence="2" id="KW-0813">Transport</keyword>
<keyword evidence="3 7" id="KW-0812">Transmembrane</keyword>
<comment type="subcellular location">
    <subcellularLocation>
        <location evidence="1">Membrane</location>
        <topology evidence="1">Multi-pass membrane protein</topology>
    </subcellularLocation>
</comment>
<dbReference type="InterPro" id="IPR011701">
    <property type="entry name" value="MFS"/>
</dbReference>
<evidence type="ECO:0000256" key="4">
    <source>
        <dbReference type="ARBA" id="ARBA00022989"/>
    </source>
</evidence>
<evidence type="ECO:0000313" key="8">
    <source>
        <dbReference type="EMBL" id="EDP48520.1"/>
    </source>
</evidence>
<evidence type="ECO:0000256" key="3">
    <source>
        <dbReference type="ARBA" id="ARBA00022692"/>
    </source>
</evidence>
<evidence type="ECO:0000256" key="5">
    <source>
        <dbReference type="ARBA" id="ARBA00023136"/>
    </source>
</evidence>
<dbReference type="FunFam" id="1.20.1250.20:FF:001117">
    <property type="entry name" value="Putative allantoate permease of the major facilitator superfamily"/>
    <property type="match status" value="1"/>
</dbReference>
<dbReference type="VEuPathDB" id="FungiDB:AFUB_092370"/>
<evidence type="ECO:0000256" key="7">
    <source>
        <dbReference type="SAM" id="Phobius"/>
    </source>
</evidence>
<dbReference type="OrthoDB" id="6730379at2759"/>